<dbReference type="GO" id="GO:0005524">
    <property type="term" value="F:ATP binding"/>
    <property type="evidence" value="ECO:0007669"/>
    <property type="project" value="UniProtKB-UniRule"/>
</dbReference>
<dbReference type="FunFam" id="3.30.63.10:FF:000002">
    <property type="entry name" value="Guanylate kinase 1"/>
    <property type="match status" value="1"/>
</dbReference>
<evidence type="ECO:0000259" key="13">
    <source>
        <dbReference type="PROSITE" id="PS50052"/>
    </source>
</evidence>
<evidence type="ECO:0000256" key="11">
    <source>
        <dbReference type="ARBA" id="ARBA00048594"/>
    </source>
</evidence>
<dbReference type="EMBL" id="JAAVVK010000001">
    <property type="protein sequence ID" value="NKE38230.1"/>
    <property type="molecule type" value="Genomic_DNA"/>
</dbReference>
<keyword evidence="12" id="KW-0963">Cytoplasm</keyword>
<evidence type="ECO:0000256" key="12">
    <source>
        <dbReference type="HAMAP-Rule" id="MF_00328"/>
    </source>
</evidence>
<keyword evidence="6 12" id="KW-0808">Transferase</keyword>
<evidence type="ECO:0000256" key="1">
    <source>
        <dbReference type="ARBA" id="ARBA00003531"/>
    </source>
</evidence>
<gene>
    <name evidence="12 14" type="primary">gmk</name>
    <name evidence="14" type="ORF">HER12_00470</name>
</gene>
<comment type="similarity">
    <text evidence="3 12">Belongs to the guanylate kinase family.</text>
</comment>
<proteinExistence type="inferred from homology"/>
<evidence type="ECO:0000256" key="8">
    <source>
        <dbReference type="ARBA" id="ARBA00022777"/>
    </source>
</evidence>
<keyword evidence="8 12" id="KW-0418">Kinase</keyword>
<dbReference type="AlphaFoldDB" id="A0A846TPN1"/>
<dbReference type="InterPro" id="IPR008145">
    <property type="entry name" value="GK/Ca_channel_bsu"/>
</dbReference>
<dbReference type="InterPro" id="IPR008144">
    <property type="entry name" value="Guanylate_kin-like_dom"/>
</dbReference>
<reference evidence="14 15" key="1">
    <citation type="submission" date="2020-04" db="EMBL/GenBank/DDBJ databases">
        <title>Complete genome sequence of Spiroplasma platyhelix ATCC 51748, an insect isolate.</title>
        <authorList>
            <person name="Green E.A."/>
            <person name="Klassen J.L."/>
        </authorList>
    </citation>
    <scope>NUCLEOTIDE SEQUENCE [LARGE SCALE GENOMIC DNA]</scope>
    <source>
        <strain evidence="14 15">PALS-1</strain>
    </source>
</reference>
<dbReference type="SUPFAM" id="SSF52540">
    <property type="entry name" value="P-loop containing nucleoside triphosphate hydrolases"/>
    <property type="match status" value="1"/>
</dbReference>
<evidence type="ECO:0000256" key="7">
    <source>
        <dbReference type="ARBA" id="ARBA00022741"/>
    </source>
</evidence>
<dbReference type="PROSITE" id="PS50052">
    <property type="entry name" value="GUANYLATE_KINASE_2"/>
    <property type="match status" value="1"/>
</dbReference>
<accession>A0A846TPN1</accession>
<comment type="function">
    <text evidence="1 12">Essential for recycling GMP and indirectly, cGMP.</text>
</comment>
<evidence type="ECO:0000313" key="14">
    <source>
        <dbReference type="EMBL" id="NKE38230.1"/>
    </source>
</evidence>
<evidence type="ECO:0000313" key="15">
    <source>
        <dbReference type="Proteomes" id="UP000584587"/>
    </source>
</evidence>
<organism evidence="14 15">
    <name type="scientific">Spiroplasma platyhelix PALS-1</name>
    <dbReference type="NCBI Taxonomy" id="1276218"/>
    <lineage>
        <taxon>Bacteria</taxon>
        <taxon>Bacillati</taxon>
        <taxon>Mycoplasmatota</taxon>
        <taxon>Mollicutes</taxon>
        <taxon>Entomoplasmatales</taxon>
        <taxon>Spiroplasmataceae</taxon>
        <taxon>Spiroplasma</taxon>
    </lineage>
</organism>
<keyword evidence="15" id="KW-1185">Reference proteome</keyword>
<dbReference type="CDD" id="cd00071">
    <property type="entry name" value="GMPK"/>
    <property type="match status" value="1"/>
</dbReference>
<evidence type="ECO:0000256" key="6">
    <source>
        <dbReference type="ARBA" id="ARBA00022679"/>
    </source>
</evidence>
<evidence type="ECO:0000256" key="4">
    <source>
        <dbReference type="ARBA" id="ARBA00012961"/>
    </source>
</evidence>
<dbReference type="GO" id="GO:0005829">
    <property type="term" value="C:cytosol"/>
    <property type="evidence" value="ECO:0007669"/>
    <property type="project" value="TreeGrafter"/>
</dbReference>
<evidence type="ECO:0000256" key="2">
    <source>
        <dbReference type="ARBA" id="ARBA00004496"/>
    </source>
</evidence>
<feature type="binding site" evidence="12">
    <location>
        <begin position="13"/>
        <end position="20"/>
    </location>
    <ligand>
        <name>ATP</name>
        <dbReference type="ChEBI" id="CHEBI:30616"/>
    </ligand>
</feature>
<dbReference type="PANTHER" id="PTHR23117">
    <property type="entry name" value="GUANYLATE KINASE-RELATED"/>
    <property type="match status" value="1"/>
</dbReference>
<evidence type="ECO:0000256" key="9">
    <source>
        <dbReference type="ARBA" id="ARBA00022840"/>
    </source>
</evidence>
<comment type="subcellular location">
    <subcellularLocation>
        <location evidence="2 12">Cytoplasm</location>
    </subcellularLocation>
</comment>
<keyword evidence="9 12" id="KW-0067">ATP-binding</keyword>
<keyword evidence="7 12" id="KW-0547">Nucleotide-binding</keyword>
<dbReference type="Gene3D" id="3.40.50.300">
    <property type="entry name" value="P-loop containing nucleotide triphosphate hydrolases"/>
    <property type="match status" value="1"/>
</dbReference>
<dbReference type="GO" id="GO:0004385">
    <property type="term" value="F:GMP kinase activity"/>
    <property type="evidence" value="ECO:0007669"/>
    <property type="project" value="UniProtKB-UniRule"/>
</dbReference>
<dbReference type="Pfam" id="PF00625">
    <property type="entry name" value="Guanylate_kin"/>
    <property type="match status" value="1"/>
</dbReference>
<feature type="domain" description="Guanylate kinase-like" evidence="13">
    <location>
        <begin position="6"/>
        <end position="188"/>
    </location>
</feature>
<dbReference type="Proteomes" id="UP000584587">
    <property type="component" value="Unassembled WGS sequence"/>
</dbReference>
<dbReference type="InterPro" id="IPR027417">
    <property type="entry name" value="P-loop_NTPase"/>
</dbReference>
<name>A0A846TPN1_9MOLU</name>
<protein>
    <recommendedName>
        <fullName evidence="5 12">Guanylate kinase</fullName>
        <ecNumber evidence="4 12">2.7.4.8</ecNumber>
    </recommendedName>
    <alternativeName>
        <fullName evidence="10 12">GMP kinase</fullName>
    </alternativeName>
</protein>
<dbReference type="SMART" id="SM00072">
    <property type="entry name" value="GuKc"/>
    <property type="match status" value="1"/>
</dbReference>
<evidence type="ECO:0000256" key="10">
    <source>
        <dbReference type="ARBA" id="ARBA00030128"/>
    </source>
</evidence>
<dbReference type="HAMAP" id="MF_00328">
    <property type="entry name" value="Guanylate_kinase"/>
    <property type="match status" value="1"/>
</dbReference>
<sequence length="193" mass="22377">MSDSKGKLIIISGPSGVGKGAIINELFKDKSLNLAYSVSYTTRQPRNYEIPEINYFFVTKEEFLKRVKENDFLEYTNFIDNYYGTSKSYVEQLQKDGYNVILEIEADGASQVIKNYPDKAHCFSIFIMPPSFEVLEQRIRLRASESKEIIEARLNKAKEEFELQSQYDYVVVNDILQDAVTEIQEIIRKNINK</sequence>
<dbReference type="NCBIfam" id="TIGR03263">
    <property type="entry name" value="guanyl_kin"/>
    <property type="match status" value="1"/>
</dbReference>
<evidence type="ECO:0000256" key="5">
    <source>
        <dbReference type="ARBA" id="ARBA00016296"/>
    </source>
</evidence>
<comment type="catalytic activity">
    <reaction evidence="11 12">
        <text>GMP + ATP = GDP + ADP</text>
        <dbReference type="Rhea" id="RHEA:20780"/>
        <dbReference type="ChEBI" id="CHEBI:30616"/>
        <dbReference type="ChEBI" id="CHEBI:58115"/>
        <dbReference type="ChEBI" id="CHEBI:58189"/>
        <dbReference type="ChEBI" id="CHEBI:456216"/>
        <dbReference type="EC" id="2.7.4.8"/>
    </reaction>
</comment>
<evidence type="ECO:0000256" key="3">
    <source>
        <dbReference type="ARBA" id="ARBA00005790"/>
    </source>
</evidence>
<dbReference type="EC" id="2.7.4.8" evidence="4 12"/>
<comment type="caution">
    <text evidence="14">The sequence shown here is derived from an EMBL/GenBank/DDBJ whole genome shotgun (WGS) entry which is preliminary data.</text>
</comment>
<dbReference type="Gene3D" id="3.30.63.10">
    <property type="entry name" value="Guanylate Kinase phosphate binding domain"/>
    <property type="match status" value="1"/>
</dbReference>
<dbReference type="PANTHER" id="PTHR23117:SF13">
    <property type="entry name" value="GUANYLATE KINASE"/>
    <property type="match status" value="1"/>
</dbReference>
<dbReference type="InterPro" id="IPR017665">
    <property type="entry name" value="Guanylate_kinase"/>
</dbReference>
<dbReference type="RefSeq" id="WP_168104707.1">
    <property type="nucleotide sequence ID" value="NZ_CP051215.1"/>
</dbReference>